<sequence>MLVMATVADPRPLADLEQDALARVEEEFARRARGARPWTPAEYVDRIEQVHVRYNHRRQWLRTHEQETAS</sequence>
<dbReference type="EMBL" id="CP023694">
    <property type="protein sequence ID" value="QEV24004.1"/>
    <property type="molecule type" value="Genomic_DNA"/>
</dbReference>
<dbReference type="AlphaFoldDB" id="A0A5J6HYM5"/>
<name>A0A5J6HYM5_STRC4</name>
<dbReference type="KEGG" id="scoe:CP976_07480"/>
<dbReference type="Proteomes" id="UP000326598">
    <property type="component" value="Chromosome"/>
</dbReference>
<gene>
    <name evidence="1" type="ORF">CP976_07480</name>
</gene>
<reference evidence="1 2" key="1">
    <citation type="submission" date="2017-09" db="EMBL/GenBank/DDBJ databases">
        <authorList>
            <person name="Lee N."/>
            <person name="Cho B.-K."/>
        </authorList>
    </citation>
    <scope>NUCLEOTIDE SEQUENCE [LARGE SCALE GENOMIC DNA]</scope>
    <source>
        <strain evidence="1 2">ATCC 13740</strain>
    </source>
</reference>
<organism evidence="1 2">
    <name type="scientific">Streptomyces coeruleorubidus</name>
    <dbReference type="NCBI Taxonomy" id="116188"/>
    <lineage>
        <taxon>Bacteria</taxon>
        <taxon>Bacillati</taxon>
        <taxon>Actinomycetota</taxon>
        <taxon>Actinomycetes</taxon>
        <taxon>Kitasatosporales</taxon>
        <taxon>Streptomycetaceae</taxon>
        <taxon>Streptomyces</taxon>
    </lineage>
</organism>
<protein>
    <submittedName>
        <fullName evidence="1">Uncharacterized protein</fullName>
    </submittedName>
</protein>
<proteinExistence type="predicted"/>
<evidence type="ECO:0000313" key="1">
    <source>
        <dbReference type="EMBL" id="QEV24004.1"/>
    </source>
</evidence>
<accession>A0A5J6HYM5</accession>
<evidence type="ECO:0000313" key="2">
    <source>
        <dbReference type="Proteomes" id="UP000326598"/>
    </source>
</evidence>